<dbReference type="AlphaFoldDB" id="L1NGW5"/>
<dbReference type="PATRIC" id="fig|1127696.3.peg.312"/>
<dbReference type="InterPro" id="IPR053892">
    <property type="entry name" value="MoaF-like"/>
</dbReference>
<accession>L1NGW5</accession>
<evidence type="ECO:0000313" key="2">
    <source>
        <dbReference type="EMBL" id="EKY02628.1"/>
    </source>
</evidence>
<dbReference type="Gene3D" id="2.40.128.20">
    <property type="match status" value="1"/>
</dbReference>
<evidence type="ECO:0000313" key="3">
    <source>
        <dbReference type="Proteomes" id="UP000010408"/>
    </source>
</evidence>
<evidence type="ECO:0000259" key="1">
    <source>
        <dbReference type="Pfam" id="PF22036"/>
    </source>
</evidence>
<sequence>MLAICGFSLLSLVACRETKTTTKVNATPIHRTDSTTVQGSDTTLVGKRLYLEFESNISVVEYLSDQHLFWLSRDSIHGTKEGKDFYNSLHIEPHVFFVNWVEHDGTTVSQVLDLRARTCQAFLTSNIYSPNKDKRVTVVLSGKISRIEDSTHILFE</sequence>
<comment type="caution">
    <text evidence="2">The sequence shown here is derived from an EMBL/GenBank/DDBJ whole genome shotgun (WGS) entry which is preliminary data.</text>
</comment>
<name>L1NGW5_9PORP</name>
<protein>
    <recommendedName>
        <fullName evidence="1">MoaF-like domain-containing protein</fullName>
    </recommendedName>
</protein>
<gene>
    <name evidence="2" type="ORF">HMPREF9134_00364</name>
</gene>
<dbReference type="InterPro" id="IPR012674">
    <property type="entry name" value="Calycin"/>
</dbReference>
<dbReference type="STRING" id="1127696.HMPREF9134_00364"/>
<dbReference type="Proteomes" id="UP000010408">
    <property type="component" value="Unassembled WGS sequence"/>
</dbReference>
<dbReference type="Pfam" id="PF22036">
    <property type="entry name" value="MoaF_like"/>
    <property type="match status" value="1"/>
</dbReference>
<reference evidence="2 3" key="1">
    <citation type="submission" date="2012-05" db="EMBL/GenBank/DDBJ databases">
        <authorList>
            <person name="Weinstock G."/>
            <person name="Sodergren E."/>
            <person name="Lobos E.A."/>
            <person name="Fulton L."/>
            <person name="Fulton R."/>
            <person name="Courtney L."/>
            <person name="Fronick C."/>
            <person name="O'Laughlin M."/>
            <person name="Godfrey J."/>
            <person name="Wilson R.M."/>
            <person name="Miner T."/>
            <person name="Farmer C."/>
            <person name="Delehaunty K."/>
            <person name="Cordes M."/>
            <person name="Minx P."/>
            <person name="Tomlinson C."/>
            <person name="Chen J."/>
            <person name="Wollam A."/>
            <person name="Pepin K.H."/>
            <person name="Bhonagiri V."/>
            <person name="Zhang X."/>
            <person name="Suruliraj S."/>
            <person name="Warren W."/>
            <person name="Mitreva M."/>
            <person name="Mardis E.R."/>
            <person name="Wilson R.K."/>
        </authorList>
    </citation>
    <scope>NUCLEOTIDE SEQUENCE [LARGE SCALE GENOMIC DNA]</scope>
    <source>
        <strain evidence="2 3">F0037</strain>
    </source>
</reference>
<proteinExistence type="predicted"/>
<dbReference type="HOGENOM" id="CLU_144765_0_0_10"/>
<organism evidence="2 3">
    <name type="scientific">Porphyromonas catoniae F0037</name>
    <dbReference type="NCBI Taxonomy" id="1127696"/>
    <lineage>
        <taxon>Bacteria</taxon>
        <taxon>Pseudomonadati</taxon>
        <taxon>Bacteroidota</taxon>
        <taxon>Bacteroidia</taxon>
        <taxon>Bacteroidales</taxon>
        <taxon>Porphyromonadaceae</taxon>
        <taxon>Porphyromonas</taxon>
    </lineage>
</organism>
<dbReference type="EMBL" id="AMEQ01000012">
    <property type="protein sequence ID" value="EKY02628.1"/>
    <property type="molecule type" value="Genomic_DNA"/>
</dbReference>
<feature type="domain" description="MoaF-like" evidence="1">
    <location>
        <begin position="45"/>
        <end position="125"/>
    </location>
</feature>